<name>A0A0A9CCH4_ARUDO</name>
<protein>
    <submittedName>
        <fullName evidence="2">Uncharacterized protein</fullName>
    </submittedName>
</protein>
<dbReference type="AlphaFoldDB" id="A0A0A9CCH4"/>
<feature type="region of interest" description="Disordered" evidence="1">
    <location>
        <begin position="26"/>
        <end position="46"/>
    </location>
</feature>
<accession>A0A0A9CCH4</accession>
<evidence type="ECO:0000256" key="1">
    <source>
        <dbReference type="SAM" id="MobiDB-lite"/>
    </source>
</evidence>
<proteinExistence type="predicted"/>
<sequence length="57" mass="5782">MGSFRCVFSAASTKDEFVPSAAAAAAGASATSKDAQRTKRTARGTARGAADVIMAMR</sequence>
<organism evidence="2">
    <name type="scientific">Arundo donax</name>
    <name type="common">Giant reed</name>
    <name type="synonym">Donax arundinaceus</name>
    <dbReference type="NCBI Taxonomy" id="35708"/>
    <lineage>
        <taxon>Eukaryota</taxon>
        <taxon>Viridiplantae</taxon>
        <taxon>Streptophyta</taxon>
        <taxon>Embryophyta</taxon>
        <taxon>Tracheophyta</taxon>
        <taxon>Spermatophyta</taxon>
        <taxon>Magnoliopsida</taxon>
        <taxon>Liliopsida</taxon>
        <taxon>Poales</taxon>
        <taxon>Poaceae</taxon>
        <taxon>PACMAD clade</taxon>
        <taxon>Arundinoideae</taxon>
        <taxon>Arundineae</taxon>
        <taxon>Arundo</taxon>
    </lineage>
</organism>
<reference evidence="2" key="1">
    <citation type="submission" date="2014-09" db="EMBL/GenBank/DDBJ databases">
        <authorList>
            <person name="Magalhaes I.L.F."/>
            <person name="Oliveira U."/>
            <person name="Santos F.R."/>
            <person name="Vidigal T.H.D.A."/>
            <person name="Brescovit A.D."/>
            <person name="Santos A.J."/>
        </authorList>
    </citation>
    <scope>NUCLEOTIDE SEQUENCE</scope>
    <source>
        <tissue evidence="2">Shoot tissue taken approximately 20 cm above the soil surface</tissue>
    </source>
</reference>
<reference evidence="2" key="2">
    <citation type="journal article" date="2015" name="Data Brief">
        <title>Shoot transcriptome of the giant reed, Arundo donax.</title>
        <authorList>
            <person name="Barrero R.A."/>
            <person name="Guerrero F.D."/>
            <person name="Moolhuijzen P."/>
            <person name="Goolsby J.A."/>
            <person name="Tidwell J."/>
            <person name="Bellgard S.E."/>
            <person name="Bellgard M.I."/>
        </authorList>
    </citation>
    <scope>NUCLEOTIDE SEQUENCE</scope>
    <source>
        <tissue evidence="2">Shoot tissue taken approximately 20 cm above the soil surface</tissue>
    </source>
</reference>
<dbReference type="EMBL" id="GBRH01228698">
    <property type="protein sequence ID" value="JAD69197.1"/>
    <property type="molecule type" value="Transcribed_RNA"/>
</dbReference>
<evidence type="ECO:0000313" key="2">
    <source>
        <dbReference type="EMBL" id="JAD69197.1"/>
    </source>
</evidence>